<keyword evidence="2" id="KW-1185">Reference proteome</keyword>
<name>A0A9P6CQK3_9AGAR</name>
<feature type="non-terminal residue" evidence="1">
    <location>
        <position position="1"/>
    </location>
</feature>
<sequence length="156" mass="17730">LIQLAWEGEIIEYVDYLRSKLSIHGNAGASAKETPQILDKQVPLLGPQFLPPGYQHHVRRDVSPVITPEQSYIHPITVVHPLFYPTTFVQRPTCLSSNIRWDSWNAAGACCVYAASFNERAIGYQLRCQSCKENGQKGSGYWFAMTNRAFWGKWEL</sequence>
<protein>
    <submittedName>
        <fullName evidence="1">Uncharacterized protein</fullName>
    </submittedName>
</protein>
<evidence type="ECO:0000313" key="2">
    <source>
        <dbReference type="Proteomes" id="UP000807469"/>
    </source>
</evidence>
<proteinExistence type="predicted"/>
<organism evidence="1 2">
    <name type="scientific">Pholiota conissans</name>
    <dbReference type="NCBI Taxonomy" id="109636"/>
    <lineage>
        <taxon>Eukaryota</taxon>
        <taxon>Fungi</taxon>
        <taxon>Dikarya</taxon>
        <taxon>Basidiomycota</taxon>
        <taxon>Agaricomycotina</taxon>
        <taxon>Agaricomycetes</taxon>
        <taxon>Agaricomycetidae</taxon>
        <taxon>Agaricales</taxon>
        <taxon>Agaricineae</taxon>
        <taxon>Strophariaceae</taxon>
        <taxon>Pholiota</taxon>
    </lineage>
</organism>
<dbReference type="AlphaFoldDB" id="A0A9P6CQK3"/>
<accession>A0A9P6CQK3</accession>
<dbReference type="OrthoDB" id="3023257at2759"/>
<comment type="caution">
    <text evidence="1">The sequence shown here is derived from an EMBL/GenBank/DDBJ whole genome shotgun (WGS) entry which is preliminary data.</text>
</comment>
<dbReference type="Proteomes" id="UP000807469">
    <property type="component" value="Unassembled WGS sequence"/>
</dbReference>
<evidence type="ECO:0000313" key="1">
    <source>
        <dbReference type="EMBL" id="KAF9470290.1"/>
    </source>
</evidence>
<gene>
    <name evidence="1" type="ORF">BDN70DRAFT_766646</name>
</gene>
<feature type="non-terminal residue" evidence="1">
    <location>
        <position position="156"/>
    </location>
</feature>
<dbReference type="EMBL" id="MU156093">
    <property type="protein sequence ID" value="KAF9470290.1"/>
    <property type="molecule type" value="Genomic_DNA"/>
</dbReference>
<reference evidence="1" key="1">
    <citation type="submission" date="2020-11" db="EMBL/GenBank/DDBJ databases">
        <authorList>
            <consortium name="DOE Joint Genome Institute"/>
            <person name="Ahrendt S."/>
            <person name="Riley R."/>
            <person name="Andreopoulos W."/>
            <person name="Labutti K."/>
            <person name="Pangilinan J."/>
            <person name="Ruiz-Duenas F.J."/>
            <person name="Barrasa J.M."/>
            <person name="Sanchez-Garcia M."/>
            <person name="Camarero S."/>
            <person name="Miyauchi S."/>
            <person name="Serrano A."/>
            <person name="Linde D."/>
            <person name="Babiker R."/>
            <person name="Drula E."/>
            <person name="Ayuso-Fernandez I."/>
            <person name="Pacheco R."/>
            <person name="Padilla G."/>
            <person name="Ferreira P."/>
            <person name="Barriuso J."/>
            <person name="Kellner H."/>
            <person name="Castanera R."/>
            <person name="Alfaro M."/>
            <person name="Ramirez L."/>
            <person name="Pisabarro A.G."/>
            <person name="Kuo A."/>
            <person name="Tritt A."/>
            <person name="Lipzen A."/>
            <person name="He G."/>
            <person name="Yan M."/>
            <person name="Ng V."/>
            <person name="Cullen D."/>
            <person name="Martin F."/>
            <person name="Rosso M.-N."/>
            <person name="Henrissat B."/>
            <person name="Hibbett D."/>
            <person name="Martinez A.T."/>
            <person name="Grigoriev I.V."/>
        </authorList>
    </citation>
    <scope>NUCLEOTIDE SEQUENCE</scope>
    <source>
        <strain evidence="1">CIRM-BRFM 674</strain>
    </source>
</reference>